<evidence type="ECO:0000313" key="14">
    <source>
        <dbReference type="EMBL" id="KAA8576293.1"/>
    </source>
</evidence>
<evidence type="ECO:0000256" key="6">
    <source>
        <dbReference type="ARBA" id="ARBA00022723"/>
    </source>
</evidence>
<evidence type="ECO:0000256" key="12">
    <source>
        <dbReference type="SAM" id="MobiDB-lite"/>
    </source>
</evidence>
<evidence type="ECO:0000256" key="7">
    <source>
        <dbReference type="ARBA" id="ARBA00022771"/>
    </source>
</evidence>
<keyword evidence="8" id="KW-0833">Ubl conjugation pathway</keyword>
<keyword evidence="9" id="KW-0862">Zinc</keyword>
<dbReference type="InterPro" id="IPR000306">
    <property type="entry name" value="Znf_FYVE"/>
</dbReference>
<dbReference type="GO" id="GO:0008270">
    <property type="term" value="F:zinc ion binding"/>
    <property type="evidence" value="ECO:0007669"/>
    <property type="project" value="UniProtKB-KW"/>
</dbReference>
<keyword evidence="6" id="KW-0479">Metal-binding</keyword>
<evidence type="ECO:0000256" key="8">
    <source>
        <dbReference type="ARBA" id="ARBA00022786"/>
    </source>
</evidence>
<feature type="compositionally biased region" description="Low complexity" evidence="12">
    <location>
        <begin position="561"/>
        <end position="582"/>
    </location>
</feature>
<dbReference type="SUPFAM" id="SSF57903">
    <property type="entry name" value="FYVE/PHD zinc finger"/>
    <property type="match status" value="1"/>
</dbReference>
<feature type="compositionally biased region" description="Low complexity" evidence="12">
    <location>
        <begin position="190"/>
        <end position="212"/>
    </location>
</feature>
<dbReference type="InterPro" id="IPR013083">
    <property type="entry name" value="Znf_RING/FYVE/PHD"/>
</dbReference>
<evidence type="ECO:0000313" key="15">
    <source>
        <dbReference type="Proteomes" id="UP000322873"/>
    </source>
</evidence>
<organism evidence="14 15">
    <name type="scientific">Monilinia fructicola</name>
    <name type="common">Brown rot fungus</name>
    <name type="synonym">Ciboria fructicola</name>
    <dbReference type="NCBI Taxonomy" id="38448"/>
    <lineage>
        <taxon>Eukaryota</taxon>
        <taxon>Fungi</taxon>
        <taxon>Dikarya</taxon>
        <taxon>Ascomycota</taxon>
        <taxon>Pezizomycotina</taxon>
        <taxon>Leotiomycetes</taxon>
        <taxon>Helotiales</taxon>
        <taxon>Sclerotiniaceae</taxon>
        <taxon>Monilinia</taxon>
    </lineage>
</organism>
<dbReference type="GO" id="GO:0016020">
    <property type="term" value="C:membrane"/>
    <property type="evidence" value="ECO:0007669"/>
    <property type="project" value="UniProtKB-SubCell"/>
</dbReference>
<dbReference type="PANTHER" id="PTHR46661:SF4">
    <property type="entry name" value="RING-TYPE DOMAIN-CONTAINING PROTEIN"/>
    <property type="match status" value="1"/>
</dbReference>
<dbReference type="InterPro" id="IPR017455">
    <property type="entry name" value="Znf_FYVE-rel"/>
</dbReference>
<evidence type="ECO:0000256" key="2">
    <source>
        <dbReference type="ARBA" id="ARBA00004370"/>
    </source>
</evidence>
<dbReference type="Gene3D" id="3.30.40.10">
    <property type="entry name" value="Zinc/RING finger domain, C3HC4 (zinc finger)"/>
    <property type="match status" value="1"/>
</dbReference>
<dbReference type="GO" id="GO:0070936">
    <property type="term" value="P:protein K48-linked ubiquitination"/>
    <property type="evidence" value="ECO:0007669"/>
    <property type="project" value="TreeGrafter"/>
</dbReference>
<feature type="region of interest" description="Disordered" evidence="12">
    <location>
        <begin position="1"/>
        <end position="255"/>
    </location>
</feature>
<feature type="region of interest" description="Disordered" evidence="12">
    <location>
        <begin position="560"/>
        <end position="599"/>
    </location>
</feature>
<sequence length="706" mass="76931">MDDQWVTSAAGPSTSSPTNVPEGQPPKSPSNFPRSHFYTEGSDSGEDSHMVGFVGPSSSEDNFNSQVMVGPGEDSEVGTESHANLRSNSQTEIEGEVSALEVALDDQATVRMSRGSDTSSSSQGSSADGDEPRQTSSLGKAPMREESSSNSVSTAGYHADMSTTLDGVPSLASTSRRNTSSSRFDRRSSYHSLSSRRASTQSTQSRRTSASQISLAEQPLRSLASPTNSSSDEDGTPTMSRSAEGVLRQQARGRETLHGEVVVPRWQPDSEVTRCPICTTSFGWLSRKHHCRKCGRVVCNSCSPHRITIPYQYIVQPPDHPSPYNSTAYNRLHDPQGEGRTNTLEFGGGDRVRLCNPCVPDPNVAPPQTNQTGSISESRNNFVHHGRTQSSIVPTTSIPGSLPAESRFRLADHRSHTVRESSSSSRYSGAGTNSNPRITEEFQSWYRERAALGSGPPTRSRSSTVAVVGRDTTQDMHTFLGNVHGPSPSLQNALDAPTSTAGRRHAVPGEDLRIRPLPRTPQIREEDECPICHRELPSSSLENAETLRSEHIISCIERTTSRVSTRTPTSTPTPPISSTTRPALPVTLPSNQSSSSRASASSAAGVLPLVSTPSPGPSQPRRTGVFPYIATEKDCQDDAECQICLEEYEPGLEMGRLECFYFKLEIDVWWNVERWKGAHGIRCCDLRWFMGRLFDDQKSWYGSVVQ</sequence>
<dbReference type="InterPro" id="IPR011011">
    <property type="entry name" value="Znf_FYVE_PHD"/>
</dbReference>
<feature type="compositionally biased region" description="Low complexity" evidence="12">
    <location>
        <begin position="7"/>
        <end position="18"/>
    </location>
</feature>
<dbReference type="PROSITE" id="PS50178">
    <property type="entry name" value="ZF_FYVE"/>
    <property type="match status" value="1"/>
</dbReference>
<gene>
    <name evidence="14" type="ORF">EYC84_006433</name>
</gene>
<keyword evidence="5" id="KW-0808">Transferase</keyword>
<protein>
    <recommendedName>
        <fullName evidence="4">RING-type E3 ubiquitin transferase</fullName>
        <ecNumber evidence="4">2.3.2.27</ecNumber>
    </recommendedName>
</protein>
<dbReference type="Proteomes" id="UP000322873">
    <property type="component" value="Unassembled WGS sequence"/>
</dbReference>
<dbReference type="PANTHER" id="PTHR46661">
    <property type="entry name" value="E3 UBIQUITIN-PROTEIN LIGASE ZNRF1-LIKE PROTEIN"/>
    <property type="match status" value="1"/>
</dbReference>
<comment type="catalytic activity">
    <reaction evidence="1">
        <text>S-ubiquitinyl-[E2 ubiquitin-conjugating enzyme]-L-cysteine + [acceptor protein]-L-lysine = [E2 ubiquitin-conjugating enzyme]-L-cysteine + N(6)-ubiquitinyl-[acceptor protein]-L-lysine.</text>
        <dbReference type="EC" id="2.3.2.27"/>
    </reaction>
</comment>
<evidence type="ECO:0000256" key="11">
    <source>
        <dbReference type="PROSITE-ProRule" id="PRU00091"/>
    </source>
</evidence>
<feature type="compositionally biased region" description="Polar residues" evidence="12">
    <location>
        <begin position="56"/>
        <end position="67"/>
    </location>
</feature>
<feature type="region of interest" description="Disordered" evidence="12">
    <location>
        <begin position="483"/>
        <end position="505"/>
    </location>
</feature>
<feature type="compositionally biased region" description="Low complexity" evidence="12">
    <location>
        <begin position="170"/>
        <end position="182"/>
    </location>
</feature>
<feature type="region of interest" description="Disordered" evidence="12">
    <location>
        <begin position="412"/>
        <end position="436"/>
    </location>
</feature>
<keyword evidence="10" id="KW-0472">Membrane</keyword>
<dbReference type="EC" id="2.3.2.27" evidence="4"/>
<evidence type="ECO:0000256" key="10">
    <source>
        <dbReference type="ARBA" id="ARBA00023136"/>
    </source>
</evidence>
<dbReference type="EMBL" id="VICG01000001">
    <property type="protein sequence ID" value="KAA8576293.1"/>
    <property type="molecule type" value="Genomic_DNA"/>
</dbReference>
<evidence type="ECO:0000256" key="5">
    <source>
        <dbReference type="ARBA" id="ARBA00022679"/>
    </source>
</evidence>
<comment type="subcellular location">
    <subcellularLocation>
        <location evidence="2">Membrane</location>
    </subcellularLocation>
</comment>
<dbReference type="VEuPathDB" id="FungiDB:MFRU_009g01900"/>
<evidence type="ECO:0000256" key="9">
    <source>
        <dbReference type="ARBA" id="ARBA00022833"/>
    </source>
</evidence>
<comment type="caution">
    <text evidence="14">The sequence shown here is derived from an EMBL/GenBank/DDBJ whole genome shotgun (WGS) entry which is preliminary data.</text>
</comment>
<evidence type="ECO:0000259" key="13">
    <source>
        <dbReference type="PROSITE" id="PS50178"/>
    </source>
</evidence>
<dbReference type="GO" id="GO:0043161">
    <property type="term" value="P:proteasome-mediated ubiquitin-dependent protein catabolic process"/>
    <property type="evidence" value="ECO:0007669"/>
    <property type="project" value="TreeGrafter"/>
</dbReference>
<feature type="compositionally biased region" description="Polar residues" evidence="12">
    <location>
        <begin position="488"/>
        <end position="501"/>
    </location>
</feature>
<keyword evidence="15" id="KW-1185">Reference proteome</keyword>
<dbReference type="AlphaFoldDB" id="A0A5M9K6X7"/>
<evidence type="ECO:0000256" key="1">
    <source>
        <dbReference type="ARBA" id="ARBA00000900"/>
    </source>
</evidence>
<evidence type="ECO:0000256" key="3">
    <source>
        <dbReference type="ARBA" id="ARBA00004906"/>
    </source>
</evidence>
<feature type="domain" description="FYVE-type" evidence="13">
    <location>
        <begin position="269"/>
        <end position="363"/>
    </location>
</feature>
<feature type="compositionally biased region" description="Polar residues" evidence="12">
    <location>
        <begin position="81"/>
        <end position="92"/>
    </location>
</feature>
<dbReference type="GO" id="GO:0005737">
    <property type="term" value="C:cytoplasm"/>
    <property type="evidence" value="ECO:0007669"/>
    <property type="project" value="TreeGrafter"/>
</dbReference>
<accession>A0A5M9K6X7</accession>
<dbReference type="GO" id="GO:0061630">
    <property type="term" value="F:ubiquitin protein ligase activity"/>
    <property type="evidence" value="ECO:0007669"/>
    <property type="project" value="UniProtKB-EC"/>
</dbReference>
<dbReference type="InterPro" id="IPR051878">
    <property type="entry name" value="ZNRF_ubiq-protein_ligase"/>
</dbReference>
<proteinExistence type="predicted"/>
<name>A0A5M9K6X7_MONFR</name>
<evidence type="ECO:0000256" key="4">
    <source>
        <dbReference type="ARBA" id="ARBA00012483"/>
    </source>
</evidence>
<comment type="pathway">
    <text evidence="3">Protein modification; protein ubiquitination.</text>
</comment>
<feature type="compositionally biased region" description="Low complexity" evidence="12">
    <location>
        <begin position="113"/>
        <end position="127"/>
    </location>
</feature>
<dbReference type="Pfam" id="PF01363">
    <property type="entry name" value="FYVE"/>
    <property type="match status" value="1"/>
</dbReference>
<reference evidence="14 15" key="1">
    <citation type="submission" date="2019-06" db="EMBL/GenBank/DDBJ databases">
        <title>Genome Sequence of the Brown Rot Fungal Pathogen Monilinia fructicola.</title>
        <authorList>
            <person name="De Miccolis Angelini R.M."/>
            <person name="Landi L."/>
            <person name="Abate D."/>
            <person name="Pollastro S."/>
            <person name="Romanazzi G."/>
            <person name="Faretra F."/>
        </authorList>
    </citation>
    <scope>NUCLEOTIDE SEQUENCE [LARGE SCALE GENOMIC DNA]</scope>
    <source>
        <strain evidence="14 15">Mfrc123</strain>
    </source>
</reference>
<keyword evidence="7 11" id="KW-0863">Zinc-finger</keyword>
<dbReference type="SMART" id="SM00064">
    <property type="entry name" value="FYVE"/>
    <property type="match status" value="1"/>
</dbReference>